<name>A0AAF3FMQ0_9BILA</name>
<dbReference type="WBParaSite" id="MBELARI_LOCUS7368">
    <property type="protein sequence ID" value="MBELARI_LOCUS7368"/>
    <property type="gene ID" value="MBELARI_LOCUS7368"/>
</dbReference>
<evidence type="ECO:0000313" key="2">
    <source>
        <dbReference type="WBParaSite" id="MBELARI_LOCUS7368"/>
    </source>
</evidence>
<keyword evidence="1" id="KW-1185">Reference proteome</keyword>
<dbReference type="Proteomes" id="UP000887575">
    <property type="component" value="Unassembled WGS sequence"/>
</dbReference>
<reference evidence="2" key="1">
    <citation type="submission" date="2024-02" db="UniProtKB">
        <authorList>
            <consortium name="WormBaseParasite"/>
        </authorList>
    </citation>
    <scope>IDENTIFICATION</scope>
</reference>
<sequence>MPKVDLAFPKPKVMRHQPAKREAVTIEEAREEIENGFKEVMDAILHDLHLKAHVERVETDFLPIDVLKDCAEDTPFNYSKGLIYCGAAPFMIQGEIVIKLDTLINKAIFEDAFDAV</sequence>
<evidence type="ECO:0000313" key="1">
    <source>
        <dbReference type="Proteomes" id="UP000887575"/>
    </source>
</evidence>
<accession>A0AAF3FMQ0</accession>
<organism evidence="1 2">
    <name type="scientific">Mesorhabditis belari</name>
    <dbReference type="NCBI Taxonomy" id="2138241"/>
    <lineage>
        <taxon>Eukaryota</taxon>
        <taxon>Metazoa</taxon>
        <taxon>Ecdysozoa</taxon>
        <taxon>Nematoda</taxon>
        <taxon>Chromadorea</taxon>
        <taxon>Rhabditida</taxon>
        <taxon>Rhabditina</taxon>
        <taxon>Rhabditomorpha</taxon>
        <taxon>Rhabditoidea</taxon>
        <taxon>Rhabditidae</taxon>
        <taxon>Mesorhabditinae</taxon>
        <taxon>Mesorhabditis</taxon>
    </lineage>
</organism>
<proteinExistence type="predicted"/>
<dbReference type="AlphaFoldDB" id="A0AAF3FMQ0"/>
<protein>
    <submittedName>
        <fullName evidence="2">Uncharacterized protein</fullName>
    </submittedName>
</protein>